<organism evidence="8 9">
    <name type="scientific">Dendroctonus ponderosae</name>
    <name type="common">Mountain pine beetle</name>
    <dbReference type="NCBI Taxonomy" id="77166"/>
    <lineage>
        <taxon>Eukaryota</taxon>
        <taxon>Metazoa</taxon>
        <taxon>Ecdysozoa</taxon>
        <taxon>Arthropoda</taxon>
        <taxon>Hexapoda</taxon>
        <taxon>Insecta</taxon>
        <taxon>Pterygota</taxon>
        <taxon>Neoptera</taxon>
        <taxon>Endopterygota</taxon>
        <taxon>Coleoptera</taxon>
        <taxon>Polyphaga</taxon>
        <taxon>Cucujiformia</taxon>
        <taxon>Curculionidae</taxon>
        <taxon>Scolytinae</taxon>
        <taxon>Dendroctonus</taxon>
    </lineage>
</organism>
<dbReference type="PANTHER" id="PTHR24253:SF63">
    <property type="entry name" value="PEPTIDASE S1 DOMAIN-CONTAINING PROTEIN"/>
    <property type="match status" value="1"/>
</dbReference>
<proteinExistence type="predicted"/>
<feature type="domain" description="Peptidase S1" evidence="7">
    <location>
        <begin position="163"/>
        <end position="363"/>
    </location>
</feature>
<dbReference type="FunFam" id="2.40.10.10:FF:000054">
    <property type="entry name" value="Complement C1r subcomponent"/>
    <property type="match status" value="1"/>
</dbReference>
<evidence type="ECO:0000259" key="7">
    <source>
        <dbReference type="PROSITE" id="PS50240"/>
    </source>
</evidence>
<evidence type="ECO:0000313" key="9">
    <source>
        <dbReference type="Proteomes" id="UP000019118"/>
    </source>
</evidence>
<dbReference type="GO" id="GO:0005576">
    <property type="term" value="C:extracellular region"/>
    <property type="evidence" value="ECO:0007669"/>
    <property type="project" value="UniProtKB-SubCell"/>
</dbReference>
<dbReference type="PROSITE" id="PS50240">
    <property type="entry name" value="TRYPSIN_DOM"/>
    <property type="match status" value="1"/>
</dbReference>
<accession>A0AAR5QDD3</accession>
<dbReference type="GO" id="GO:0004252">
    <property type="term" value="F:serine-type endopeptidase activity"/>
    <property type="evidence" value="ECO:0007669"/>
    <property type="project" value="InterPro"/>
</dbReference>
<keyword evidence="2" id="KW-0964">Secreted</keyword>
<dbReference type="KEGG" id="dpa:109545155"/>
<dbReference type="InterPro" id="IPR001254">
    <property type="entry name" value="Trypsin_dom"/>
</dbReference>
<dbReference type="InterPro" id="IPR033116">
    <property type="entry name" value="TRYPSIN_SER"/>
</dbReference>
<evidence type="ECO:0000256" key="2">
    <source>
        <dbReference type="ARBA" id="ARBA00022525"/>
    </source>
</evidence>
<dbReference type="PROSITE" id="PS00135">
    <property type="entry name" value="TRYPSIN_SER"/>
    <property type="match status" value="1"/>
</dbReference>
<evidence type="ECO:0000256" key="3">
    <source>
        <dbReference type="ARBA" id="ARBA00022729"/>
    </source>
</evidence>
<keyword evidence="3 6" id="KW-0732">Signal</keyword>
<name>A0AAR5QDD3_DENPD</name>
<dbReference type="EnsemblMetazoa" id="XM_019915674.1">
    <property type="protein sequence ID" value="XP_019771233.1"/>
    <property type="gene ID" value="LOC109545155"/>
</dbReference>
<comment type="subcellular location">
    <subcellularLocation>
        <location evidence="1">Secreted</location>
    </subcellularLocation>
</comment>
<feature type="chain" id="PRO_5043344545" description="Peptidase S1 domain-containing protein" evidence="6">
    <location>
        <begin position="20"/>
        <end position="414"/>
    </location>
</feature>
<dbReference type="FunFam" id="2.40.10.10:FF:000068">
    <property type="entry name" value="transmembrane protease serine 2"/>
    <property type="match status" value="1"/>
</dbReference>
<dbReference type="AlphaFoldDB" id="A0AAR5QDD3"/>
<dbReference type="InterPro" id="IPR009003">
    <property type="entry name" value="Peptidase_S1_PA"/>
</dbReference>
<dbReference type="CDD" id="cd00190">
    <property type="entry name" value="Tryp_SPc"/>
    <property type="match status" value="1"/>
</dbReference>
<dbReference type="Proteomes" id="UP000019118">
    <property type="component" value="Unassembled WGS sequence"/>
</dbReference>
<evidence type="ECO:0000256" key="4">
    <source>
        <dbReference type="ARBA" id="ARBA00023157"/>
    </source>
</evidence>
<evidence type="ECO:0000256" key="5">
    <source>
        <dbReference type="ARBA" id="ARBA00023180"/>
    </source>
</evidence>
<evidence type="ECO:0000256" key="1">
    <source>
        <dbReference type="ARBA" id="ARBA00004613"/>
    </source>
</evidence>
<dbReference type="PRINTS" id="PR00722">
    <property type="entry name" value="CHYMOTRYPSIN"/>
</dbReference>
<dbReference type="GeneID" id="109545155"/>
<sequence>MRINIIIFVVITIQQSALGIWEFWKLENMEQFWKRKHISTGENDNGYWRGITGGVFVALFGYPSNCQLKGASHACTFSVACWWAGGSSQSGCGANPWIFACCVTQNKNQDIFDRPVALKNSLEEDLETRENIISQSIQRRNDIWNDFDEECGISNDRILQKRIIGGKPAEFGQFPWQAYIKILSYQCGGVLVSRKFVATAAHCILPAKLTDLLVYLGELDTQDTGQVEELAPAELHRVKRRLIHPKFHYKSTQPDRYDLALLELVTEASFSYHITPICLPDSAIELTGREAVVAGWGKTEPQSKQTGTNVLRSVSVPILDISECMAWHKIKQIVIELHPEMLCAGYKLGKQDACLGDSGGPLILLEHERSAATRRYRQDRSGQLKNSNCRIREINFHLNFVLKREKVFHYNANF</sequence>
<dbReference type="SUPFAM" id="SSF50494">
    <property type="entry name" value="Trypsin-like serine proteases"/>
    <property type="match status" value="1"/>
</dbReference>
<keyword evidence="4" id="KW-1015">Disulfide bond</keyword>
<dbReference type="GO" id="GO:0006508">
    <property type="term" value="P:proteolysis"/>
    <property type="evidence" value="ECO:0007669"/>
    <property type="project" value="InterPro"/>
</dbReference>
<reference evidence="9" key="1">
    <citation type="journal article" date="2013" name="Genome Biol.">
        <title>Draft genome of the mountain pine beetle, Dendroctonus ponderosae Hopkins, a major forest pest.</title>
        <authorList>
            <person name="Keeling C.I."/>
            <person name="Yuen M.M."/>
            <person name="Liao N.Y."/>
            <person name="Docking T.R."/>
            <person name="Chan S.K."/>
            <person name="Taylor G.A."/>
            <person name="Palmquist D.L."/>
            <person name="Jackman S.D."/>
            <person name="Nguyen A."/>
            <person name="Li M."/>
            <person name="Henderson H."/>
            <person name="Janes J.K."/>
            <person name="Zhao Y."/>
            <person name="Pandoh P."/>
            <person name="Moore R."/>
            <person name="Sperling F.A."/>
            <person name="Huber D.P."/>
            <person name="Birol I."/>
            <person name="Jones S.J."/>
            <person name="Bohlmann J."/>
        </authorList>
    </citation>
    <scope>NUCLEOTIDE SEQUENCE</scope>
</reference>
<reference evidence="8" key="2">
    <citation type="submission" date="2024-08" db="UniProtKB">
        <authorList>
            <consortium name="EnsemblMetazoa"/>
        </authorList>
    </citation>
    <scope>IDENTIFICATION</scope>
</reference>
<dbReference type="SMART" id="SM00020">
    <property type="entry name" value="Tryp_SPc"/>
    <property type="match status" value="1"/>
</dbReference>
<evidence type="ECO:0000313" key="8">
    <source>
        <dbReference type="EnsemblMetazoa" id="XP_019771233.1"/>
    </source>
</evidence>
<dbReference type="PANTHER" id="PTHR24253">
    <property type="entry name" value="TRANSMEMBRANE PROTEASE SERINE"/>
    <property type="match status" value="1"/>
</dbReference>
<keyword evidence="9" id="KW-1185">Reference proteome</keyword>
<dbReference type="InterPro" id="IPR001314">
    <property type="entry name" value="Peptidase_S1A"/>
</dbReference>
<dbReference type="Gene3D" id="2.40.10.10">
    <property type="entry name" value="Trypsin-like serine proteases"/>
    <property type="match status" value="1"/>
</dbReference>
<feature type="signal peptide" evidence="6">
    <location>
        <begin position="1"/>
        <end position="19"/>
    </location>
</feature>
<evidence type="ECO:0000256" key="6">
    <source>
        <dbReference type="SAM" id="SignalP"/>
    </source>
</evidence>
<keyword evidence="5" id="KW-0325">Glycoprotein</keyword>
<protein>
    <recommendedName>
        <fullName evidence="7">Peptidase S1 domain-containing protein</fullName>
    </recommendedName>
</protein>
<dbReference type="InterPro" id="IPR043504">
    <property type="entry name" value="Peptidase_S1_PA_chymotrypsin"/>
</dbReference>
<dbReference type="Pfam" id="PF00089">
    <property type="entry name" value="Trypsin"/>
    <property type="match status" value="1"/>
</dbReference>